<dbReference type="STRING" id="1367422.A0A178Z745"/>
<evidence type="ECO:0000313" key="2">
    <source>
        <dbReference type="Proteomes" id="UP000078343"/>
    </source>
</evidence>
<proteinExistence type="predicted"/>
<dbReference type="Gene3D" id="2.60.120.380">
    <property type="match status" value="1"/>
</dbReference>
<dbReference type="SUPFAM" id="SSF49785">
    <property type="entry name" value="Galactose-binding domain-like"/>
    <property type="match status" value="1"/>
</dbReference>
<dbReference type="Proteomes" id="UP000078343">
    <property type="component" value="Unassembled WGS sequence"/>
</dbReference>
<dbReference type="InterPro" id="IPR008979">
    <property type="entry name" value="Galactose-bd-like_sf"/>
</dbReference>
<dbReference type="RefSeq" id="XP_018688242.1">
    <property type="nucleotide sequence ID" value="XM_018842081.1"/>
</dbReference>
<organism evidence="1 2">
    <name type="scientific">Fonsecaea erecta</name>
    <dbReference type="NCBI Taxonomy" id="1367422"/>
    <lineage>
        <taxon>Eukaryota</taxon>
        <taxon>Fungi</taxon>
        <taxon>Dikarya</taxon>
        <taxon>Ascomycota</taxon>
        <taxon>Pezizomycotina</taxon>
        <taxon>Eurotiomycetes</taxon>
        <taxon>Chaetothyriomycetidae</taxon>
        <taxon>Chaetothyriales</taxon>
        <taxon>Herpotrichiellaceae</taxon>
        <taxon>Fonsecaea</taxon>
    </lineage>
</organism>
<gene>
    <name evidence="1" type="ORF">AYL99_10575</name>
</gene>
<dbReference type="EMBL" id="LVYI01000012">
    <property type="protein sequence ID" value="OAP54875.1"/>
    <property type="molecule type" value="Genomic_DNA"/>
</dbReference>
<comment type="caution">
    <text evidence="1">The sequence shown here is derived from an EMBL/GenBank/DDBJ whole genome shotgun (WGS) entry which is preliminary data.</text>
</comment>
<protein>
    <submittedName>
        <fullName evidence="1">Uncharacterized protein</fullName>
    </submittedName>
</protein>
<keyword evidence="2" id="KW-1185">Reference proteome</keyword>
<dbReference type="GeneID" id="30014743"/>
<sequence length="53" mass="5756">MSSVDGVDHTNNVEKVIWDNVPGTTATVIVHANAFTIPTSEQTFAVAWDIRSL</sequence>
<dbReference type="OrthoDB" id="10256524at2759"/>
<accession>A0A178Z745</accession>
<reference evidence="1 2" key="1">
    <citation type="submission" date="2016-04" db="EMBL/GenBank/DDBJ databases">
        <title>Draft genome of Fonsecaea erecta CBS 125763.</title>
        <authorList>
            <person name="Weiss V.A."/>
            <person name="Vicente V.A."/>
            <person name="Raittz R.T."/>
            <person name="Moreno L.F."/>
            <person name="De Souza E.M."/>
            <person name="Pedrosa F.O."/>
            <person name="Steffens M.B."/>
            <person name="Faoro H."/>
            <person name="Tadra-Sfeir M.Z."/>
            <person name="Najafzadeh M.J."/>
            <person name="Felipe M.S."/>
            <person name="Teixeira M."/>
            <person name="Sun J."/>
            <person name="Xi L."/>
            <person name="Gomes R."/>
            <person name="De Azevedo C.M."/>
            <person name="Salgado C.G."/>
            <person name="Da Silva M.B."/>
            <person name="Nascimento M.F."/>
            <person name="Queiroz-Telles F."/>
            <person name="Attili D.S."/>
            <person name="Gorbushina A."/>
        </authorList>
    </citation>
    <scope>NUCLEOTIDE SEQUENCE [LARGE SCALE GENOMIC DNA]</scope>
    <source>
        <strain evidence="1 2">CBS 125763</strain>
    </source>
</reference>
<dbReference type="AlphaFoldDB" id="A0A178Z745"/>
<evidence type="ECO:0000313" key="1">
    <source>
        <dbReference type="EMBL" id="OAP54875.1"/>
    </source>
</evidence>
<name>A0A178Z745_9EURO</name>